<dbReference type="AlphaFoldDB" id="A0A9W9VY11"/>
<evidence type="ECO:0000259" key="8">
    <source>
        <dbReference type="PROSITE" id="PS50048"/>
    </source>
</evidence>
<dbReference type="SMART" id="SM00066">
    <property type="entry name" value="GAL4"/>
    <property type="match status" value="1"/>
</dbReference>
<dbReference type="Pfam" id="PF04082">
    <property type="entry name" value="Fungal_trans"/>
    <property type="match status" value="1"/>
</dbReference>
<dbReference type="PANTHER" id="PTHR31001">
    <property type="entry name" value="UNCHARACTERIZED TRANSCRIPTIONAL REGULATORY PROTEIN"/>
    <property type="match status" value="1"/>
</dbReference>
<dbReference type="Gene3D" id="4.10.240.10">
    <property type="entry name" value="Zn(2)-C6 fungal-type DNA-binding domain"/>
    <property type="match status" value="1"/>
</dbReference>
<protein>
    <recommendedName>
        <fullName evidence="8">Zn(2)-C6 fungal-type domain-containing protein</fullName>
    </recommendedName>
</protein>
<dbReference type="GO" id="GO:0003677">
    <property type="term" value="F:DNA binding"/>
    <property type="evidence" value="ECO:0007669"/>
    <property type="project" value="UniProtKB-KW"/>
</dbReference>
<name>A0A9W9VY11_9EURO</name>
<dbReference type="OrthoDB" id="2269373at2759"/>
<keyword evidence="3" id="KW-0805">Transcription regulation</keyword>
<dbReference type="GeneID" id="81370352"/>
<comment type="caution">
    <text evidence="9">The sequence shown here is derived from an EMBL/GenBank/DDBJ whole genome shotgun (WGS) entry which is preliminary data.</text>
</comment>
<evidence type="ECO:0000256" key="6">
    <source>
        <dbReference type="ARBA" id="ARBA00023242"/>
    </source>
</evidence>
<dbReference type="InterPro" id="IPR050613">
    <property type="entry name" value="Sec_Metabolite_Reg"/>
</dbReference>
<reference evidence="9" key="1">
    <citation type="submission" date="2022-12" db="EMBL/GenBank/DDBJ databases">
        <authorList>
            <person name="Petersen C."/>
        </authorList>
    </citation>
    <scope>NUCLEOTIDE SEQUENCE</scope>
    <source>
        <strain evidence="9">IBT 29677</strain>
    </source>
</reference>
<keyword evidence="5" id="KW-0804">Transcription</keyword>
<comment type="subcellular location">
    <subcellularLocation>
        <location evidence="1">Nucleus</location>
    </subcellularLocation>
</comment>
<evidence type="ECO:0000256" key="1">
    <source>
        <dbReference type="ARBA" id="ARBA00004123"/>
    </source>
</evidence>
<evidence type="ECO:0000256" key="3">
    <source>
        <dbReference type="ARBA" id="ARBA00023015"/>
    </source>
</evidence>
<reference evidence="9" key="2">
    <citation type="journal article" date="2023" name="IMA Fungus">
        <title>Comparative genomic study of the Penicillium genus elucidates a diverse pangenome and 15 lateral gene transfer events.</title>
        <authorList>
            <person name="Petersen C."/>
            <person name="Sorensen T."/>
            <person name="Nielsen M.R."/>
            <person name="Sondergaard T.E."/>
            <person name="Sorensen J.L."/>
            <person name="Fitzpatrick D.A."/>
            <person name="Frisvad J.C."/>
            <person name="Nielsen K.L."/>
        </authorList>
    </citation>
    <scope>NUCLEOTIDE SEQUENCE</scope>
    <source>
        <strain evidence="9">IBT 29677</strain>
    </source>
</reference>
<gene>
    <name evidence="9" type="ORF">N7509_006735</name>
</gene>
<evidence type="ECO:0000313" key="9">
    <source>
        <dbReference type="EMBL" id="KAJ5391245.1"/>
    </source>
</evidence>
<organism evidence="9 10">
    <name type="scientific">Penicillium cosmopolitanum</name>
    <dbReference type="NCBI Taxonomy" id="1131564"/>
    <lineage>
        <taxon>Eukaryota</taxon>
        <taxon>Fungi</taxon>
        <taxon>Dikarya</taxon>
        <taxon>Ascomycota</taxon>
        <taxon>Pezizomycotina</taxon>
        <taxon>Eurotiomycetes</taxon>
        <taxon>Eurotiomycetidae</taxon>
        <taxon>Eurotiales</taxon>
        <taxon>Aspergillaceae</taxon>
        <taxon>Penicillium</taxon>
    </lineage>
</organism>
<dbReference type="InterPro" id="IPR001138">
    <property type="entry name" value="Zn2Cys6_DnaBD"/>
</dbReference>
<feature type="compositionally biased region" description="Polar residues" evidence="7">
    <location>
        <begin position="417"/>
        <end position="436"/>
    </location>
</feature>
<dbReference type="RefSeq" id="XP_056486923.1">
    <property type="nucleotide sequence ID" value="XM_056631372.1"/>
</dbReference>
<accession>A0A9W9VY11</accession>
<dbReference type="Proteomes" id="UP001147747">
    <property type="component" value="Unassembled WGS sequence"/>
</dbReference>
<feature type="region of interest" description="Disordered" evidence="7">
    <location>
        <begin position="410"/>
        <end position="445"/>
    </location>
</feature>
<evidence type="ECO:0000256" key="4">
    <source>
        <dbReference type="ARBA" id="ARBA00023125"/>
    </source>
</evidence>
<feature type="compositionally biased region" description="Polar residues" evidence="7">
    <location>
        <begin position="89"/>
        <end position="105"/>
    </location>
</feature>
<dbReference type="InterPro" id="IPR036864">
    <property type="entry name" value="Zn2-C6_fun-type_DNA-bd_sf"/>
</dbReference>
<dbReference type="GO" id="GO:0000981">
    <property type="term" value="F:DNA-binding transcription factor activity, RNA polymerase II-specific"/>
    <property type="evidence" value="ECO:0007669"/>
    <property type="project" value="InterPro"/>
</dbReference>
<feature type="domain" description="Zn(2)-C6 fungal-type" evidence="8">
    <location>
        <begin position="8"/>
        <end position="37"/>
    </location>
</feature>
<dbReference type="EMBL" id="JAPZBU010000008">
    <property type="protein sequence ID" value="KAJ5391245.1"/>
    <property type="molecule type" value="Genomic_DNA"/>
</dbReference>
<feature type="region of interest" description="Disordered" evidence="7">
    <location>
        <begin position="368"/>
        <end position="389"/>
    </location>
</feature>
<proteinExistence type="predicted"/>
<dbReference type="GO" id="GO:0005634">
    <property type="term" value="C:nucleus"/>
    <property type="evidence" value="ECO:0007669"/>
    <property type="project" value="UniProtKB-SubCell"/>
</dbReference>
<evidence type="ECO:0000256" key="2">
    <source>
        <dbReference type="ARBA" id="ARBA00022723"/>
    </source>
</evidence>
<evidence type="ECO:0000256" key="5">
    <source>
        <dbReference type="ARBA" id="ARBA00023163"/>
    </source>
</evidence>
<evidence type="ECO:0000256" key="7">
    <source>
        <dbReference type="SAM" id="MobiDB-lite"/>
    </source>
</evidence>
<dbReference type="Pfam" id="PF00172">
    <property type="entry name" value="Zn_clus"/>
    <property type="match status" value="1"/>
</dbReference>
<feature type="compositionally biased region" description="Basic and acidic residues" evidence="7">
    <location>
        <begin position="373"/>
        <end position="383"/>
    </location>
</feature>
<keyword evidence="6" id="KW-0539">Nucleus</keyword>
<dbReference type="CDD" id="cd12148">
    <property type="entry name" value="fungal_TF_MHR"/>
    <property type="match status" value="1"/>
</dbReference>
<evidence type="ECO:0000313" key="10">
    <source>
        <dbReference type="Proteomes" id="UP001147747"/>
    </source>
</evidence>
<dbReference type="PROSITE" id="PS50048">
    <property type="entry name" value="ZN2_CY6_FUNGAL_2"/>
    <property type="match status" value="1"/>
</dbReference>
<dbReference type="GO" id="GO:0008270">
    <property type="term" value="F:zinc ion binding"/>
    <property type="evidence" value="ECO:0007669"/>
    <property type="project" value="InterPro"/>
</dbReference>
<dbReference type="PANTHER" id="PTHR31001:SF45">
    <property type="entry name" value="ZN(II)2CYS6 TRANSCRIPTION FACTOR (EUROFUNG)"/>
    <property type="match status" value="1"/>
</dbReference>
<dbReference type="GO" id="GO:0006351">
    <property type="term" value="P:DNA-templated transcription"/>
    <property type="evidence" value="ECO:0007669"/>
    <property type="project" value="InterPro"/>
</dbReference>
<keyword evidence="4" id="KW-0238">DNA-binding</keyword>
<keyword evidence="10" id="KW-1185">Reference proteome</keyword>
<dbReference type="CDD" id="cd00067">
    <property type="entry name" value="GAL4"/>
    <property type="match status" value="1"/>
</dbReference>
<feature type="region of interest" description="Disordered" evidence="7">
    <location>
        <begin position="86"/>
        <end position="112"/>
    </location>
</feature>
<sequence length="713" mass="79983">MSLTRGHSCIVCQQRKVRCDQQKPCANCVRSQVECKVAPPQLARRRRKNLHERDLLERLRKYETLMTQNGVSFDSAFDDQDKNIERQGSRSIKPSQGSPGDSIPNQIPRGHGNERRYQKWFAYYDEYRSTDDLLEVSTDEEQDQPTIHHAFDTMFSDFDTFPFMVGGAPTPITHLHPSAIQIFQLWQMYLDNVNPLLKICHAPNLQAQIVGAGVNLTKIPRPLEALMFSVYLIAVKSMTDEEVQSTLGEPKSTVLDRYYQASQQALVNAGFMRSNDLMVLQAFLLCLLGVGRNVDPRSLFCLIGIAVRIATRLGLHRDSAKFGLSPFEAEQRRRTWWQLVTLDKRIAEMTGSPITALSSCGSECQLPSNVNDSDLHPNSKDAPRPSTGFTEMSFGLTRIELTLASVPDSIRPKPLNTKVTHSAQAPSTKSPHTGQQDSHHMSPPDAEDYDSYFDFTFIKHCNPEIPIQRLTMLATKVGLCRLHVVEFMCRGVPTSSLSEKERDSTFLKAIEMLEYDDAIHTSDNLRGFQWYTQLQIPFPGYIFLSSELVHRTSGELCERAWQAICNNHEHRGLYHNLESPMHMAFGHALLKAWISREQAELQLGRASEPPKLVTVLRQRLASRLKGKNPEVVNRSADTANTEVSGSTIIESQAGIGSSSGLESTFNMPGTSIGGNLDPMTGSNWFDSNQMDWVYLMQSGEFGGLFGCDGPGFT</sequence>
<dbReference type="SUPFAM" id="SSF57701">
    <property type="entry name" value="Zn2/Cys6 DNA-binding domain"/>
    <property type="match status" value="1"/>
</dbReference>
<dbReference type="SMART" id="SM00906">
    <property type="entry name" value="Fungal_trans"/>
    <property type="match status" value="1"/>
</dbReference>
<keyword evidence="2" id="KW-0479">Metal-binding</keyword>
<dbReference type="InterPro" id="IPR007219">
    <property type="entry name" value="XnlR_reg_dom"/>
</dbReference>